<reference evidence="2 3" key="1">
    <citation type="journal article" date="2018" name="Microbiome">
        <title>Fine metagenomic profile of the Mediterranean stratified and mixed water columns revealed by assembly and recruitment.</title>
        <authorList>
            <person name="Haro-Moreno J.M."/>
            <person name="Lopez-Perez M."/>
            <person name="De La Torre J.R."/>
            <person name="Picazo A."/>
            <person name="Camacho A."/>
            <person name="Rodriguez-Valera F."/>
        </authorList>
    </citation>
    <scope>NUCLEOTIDE SEQUENCE [LARGE SCALE GENOMIC DNA]</scope>
    <source>
        <strain evidence="2">MED-G57</strain>
    </source>
</reference>
<accession>A0A368DL19</accession>
<protein>
    <submittedName>
        <fullName evidence="2">Complex I NDUFA9 subunit family protein</fullName>
    </submittedName>
</protein>
<dbReference type="InterPro" id="IPR001509">
    <property type="entry name" value="Epimerase_deHydtase"/>
</dbReference>
<name>A0A368DL19_9PROT</name>
<evidence type="ECO:0000313" key="2">
    <source>
        <dbReference type="EMBL" id="RCL72036.1"/>
    </source>
</evidence>
<dbReference type="GO" id="GO:0044877">
    <property type="term" value="F:protein-containing complex binding"/>
    <property type="evidence" value="ECO:0007669"/>
    <property type="project" value="TreeGrafter"/>
</dbReference>
<dbReference type="SUPFAM" id="SSF51735">
    <property type="entry name" value="NAD(P)-binding Rossmann-fold domains"/>
    <property type="match status" value="1"/>
</dbReference>
<dbReference type="InterPro" id="IPR051207">
    <property type="entry name" value="ComplexI_NDUFA9_subunit"/>
</dbReference>
<feature type="domain" description="NAD-dependent epimerase/dehydratase" evidence="1">
    <location>
        <begin position="13"/>
        <end position="219"/>
    </location>
</feature>
<dbReference type="InterPro" id="IPR036291">
    <property type="entry name" value="NAD(P)-bd_dom_sf"/>
</dbReference>
<sequence length="314" mass="35353">MSIPSKSSKIVSIFGGTGFIGRNLVRQLVKEGYRIKVATRSPNLANSIRVSGNIGQVETSRVNIFDEQSISDFIKGSNYVINLIGILNETRKYKFNYIHAGLPKKIARLSREMDVERFIHISALGSEIGSKSRYLSSKAQGEEAIFSENSNSSVIKPSLVFGYDDNFFNQFASILSLVPIFPLIGYGNTKFQPVYVEDLAKLIVSHLKDDNKKDVYEIGGNEIYSLKQILELIVKITKKKRLLVPIPFSISKLFITPLQIMPKPLITYDQIESLKKDNILLKTKSDKIGNLGDYEIHPVSIKNIVPNYLKRFSN</sequence>
<evidence type="ECO:0000259" key="1">
    <source>
        <dbReference type="Pfam" id="PF01370"/>
    </source>
</evidence>
<proteinExistence type="predicted"/>
<evidence type="ECO:0000313" key="3">
    <source>
        <dbReference type="Proteomes" id="UP000253570"/>
    </source>
</evidence>
<gene>
    <name evidence="2" type="ORF">DBW71_06065</name>
</gene>
<organism evidence="2 3">
    <name type="scientific">PS1 clade bacterium</name>
    <dbReference type="NCBI Taxonomy" id="2175152"/>
    <lineage>
        <taxon>Bacteria</taxon>
        <taxon>Pseudomonadati</taxon>
        <taxon>Pseudomonadota</taxon>
        <taxon>Alphaproteobacteria</taxon>
        <taxon>PS1 clade</taxon>
    </lineage>
</organism>
<dbReference type="Gene3D" id="3.40.50.720">
    <property type="entry name" value="NAD(P)-binding Rossmann-like Domain"/>
    <property type="match status" value="1"/>
</dbReference>
<dbReference type="CDD" id="cd05271">
    <property type="entry name" value="NDUFA9_like_SDR_a"/>
    <property type="match status" value="1"/>
</dbReference>
<dbReference type="Pfam" id="PF01370">
    <property type="entry name" value="Epimerase"/>
    <property type="match status" value="1"/>
</dbReference>
<dbReference type="PANTHER" id="PTHR12126">
    <property type="entry name" value="NADH-UBIQUINONE OXIDOREDUCTASE 39 KDA SUBUNIT-RELATED"/>
    <property type="match status" value="1"/>
</dbReference>
<dbReference type="PANTHER" id="PTHR12126:SF11">
    <property type="entry name" value="NADH DEHYDROGENASE [UBIQUINONE] 1 ALPHA SUBCOMPLEX SUBUNIT 9, MITOCHONDRIAL"/>
    <property type="match status" value="1"/>
</dbReference>
<comment type="caution">
    <text evidence="2">The sequence shown here is derived from an EMBL/GenBank/DDBJ whole genome shotgun (WGS) entry which is preliminary data.</text>
</comment>
<dbReference type="EMBL" id="QOQD01000018">
    <property type="protein sequence ID" value="RCL72036.1"/>
    <property type="molecule type" value="Genomic_DNA"/>
</dbReference>
<dbReference type="Proteomes" id="UP000253570">
    <property type="component" value="Unassembled WGS sequence"/>
</dbReference>
<dbReference type="AlphaFoldDB" id="A0A368DL19"/>